<protein>
    <recommendedName>
        <fullName evidence="3">Pesticin C-terminal domain-containing protein</fullName>
    </recommendedName>
</protein>
<sequence length="339" mass="38168">MARKISSPPLPAKIEENLPEYDKYELQGQRDLIAQAKECAVSAKIAKVEIEKLNRQKAGLNKKSQDSTALSEEINKKIEIYNGAAIKKCHLYQPGCVPSTDSKKIISPKAMGEDLNKNYGTKIDFERLSIFEGGEHTVAYIPWWPYLKNDRPKIIFYKNTPSKNIPRLAGNYGGKPENRSGTTIGIGVDLGQASAEEFLKKMKKRNTGAQKISDAELIELHEKIKPYFQKFGGEACQFLREHPLTLNAKESHFLNKVAHDDALQKTISDYKFIADKKGGKKFTDLPVEQQTALFSNGYQQGTASPALINAIIHESRKEIPVKLREHAYLYASMLKKEKK</sequence>
<keyword evidence="5" id="KW-1185">Reference proteome</keyword>
<keyword evidence="1" id="KW-0929">Antimicrobial</keyword>
<dbReference type="EMBL" id="CP065053">
    <property type="protein sequence ID" value="QPI51141.1"/>
    <property type="molecule type" value="Genomic_DNA"/>
</dbReference>
<proteinExistence type="predicted"/>
<reference evidence="4 5" key="1">
    <citation type="submission" date="2020-11" db="EMBL/GenBank/DDBJ databases">
        <authorList>
            <person name="Sun Q."/>
        </authorList>
    </citation>
    <scope>NUCLEOTIDE SEQUENCE [LARGE SCALE GENOMIC DNA]</scope>
    <source>
        <strain evidence="4 5">P8398</strain>
    </source>
</reference>
<evidence type="ECO:0000259" key="3">
    <source>
        <dbReference type="Pfam" id="PF16754"/>
    </source>
</evidence>
<evidence type="ECO:0000313" key="4">
    <source>
        <dbReference type="EMBL" id="QPI51141.1"/>
    </source>
</evidence>
<dbReference type="Proteomes" id="UP000662888">
    <property type="component" value="Chromosome"/>
</dbReference>
<accession>A0AA48WFM1</accession>
<dbReference type="Gene3D" id="1.10.530.40">
    <property type="match status" value="1"/>
</dbReference>
<evidence type="ECO:0000256" key="1">
    <source>
        <dbReference type="ARBA" id="ARBA00022529"/>
    </source>
</evidence>
<gene>
    <name evidence="4" type="ORF">IV454_06300</name>
</gene>
<keyword evidence="2" id="KW-0081">Bacteriolytic enzyme</keyword>
<dbReference type="InterPro" id="IPR023347">
    <property type="entry name" value="Lysozyme_dom_sf"/>
</dbReference>
<feature type="domain" description="Pesticin C-terminal" evidence="3">
    <location>
        <begin position="177"/>
        <end position="312"/>
    </location>
</feature>
<dbReference type="RefSeq" id="WP_206090767.1">
    <property type="nucleotide sequence ID" value="NZ_CP065053.1"/>
</dbReference>
<dbReference type="InterPro" id="IPR031922">
    <property type="entry name" value="Pesticin_C"/>
</dbReference>
<organism evidence="4 5">
    <name type="scientific">Massilia antarctica</name>
    <dbReference type="NCBI Taxonomy" id="2765360"/>
    <lineage>
        <taxon>Bacteria</taxon>
        <taxon>Pseudomonadati</taxon>
        <taxon>Pseudomonadota</taxon>
        <taxon>Betaproteobacteria</taxon>
        <taxon>Burkholderiales</taxon>
        <taxon>Oxalobacteraceae</taxon>
        <taxon>Telluria group</taxon>
        <taxon>Massilia</taxon>
    </lineage>
</organism>
<evidence type="ECO:0000313" key="5">
    <source>
        <dbReference type="Proteomes" id="UP000662888"/>
    </source>
</evidence>
<dbReference type="Pfam" id="PF16754">
    <property type="entry name" value="Pesticin"/>
    <property type="match status" value="1"/>
</dbReference>
<name>A0AA48WFM1_9BURK</name>
<evidence type="ECO:0000256" key="2">
    <source>
        <dbReference type="ARBA" id="ARBA00022638"/>
    </source>
</evidence>